<dbReference type="CDD" id="cd02440">
    <property type="entry name" value="AdoMet_MTases"/>
    <property type="match status" value="1"/>
</dbReference>
<dbReference type="EMBL" id="JAVMIP010000003">
    <property type="protein sequence ID" value="MDS3860260.1"/>
    <property type="molecule type" value="Genomic_DNA"/>
</dbReference>
<dbReference type="EC" id="2.1.1.-" evidence="2"/>
<dbReference type="InterPro" id="IPR029063">
    <property type="entry name" value="SAM-dependent_MTases_sf"/>
</dbReference>
<dbReference type="Pfam" id="PF08241">
    <property type="entry name" value="Methyltransf_11"/>
    <property type="match status" value="1"/>
</dbReference>
<dbReference type="RefSeq" id="WP_322877541.1">
    <property type="nucleotide sequence ID" value="NZ_JAVMIP010000003.1"/>
</dbReference>
<dbReference type="GO" id="GO:0032259">
    <property type="term" value="P:methylation"/>
    <property type="evidence" value="ECO:0007669"/>
    <property type="project" value="UniProtKB-KW"/>
</dbReference>
<name>A0AAE4FSQ0_9CYAN</name>
<dbReference type="Gene3D" id="3.40.50.150">
    <property type="entry name" value="Vaccinia Virus protein VP39"/>
    <property type="match status" value="1"/>
</dbReference>
<feature type="domain" description="Methyltransferase type 11" evidence="1">
    <location>
        <begin position="48"/>
        <end position="147"/>
    </location>
</feature>
<organism evidence="2 3">
    <name type="scientific">Pseudocalidococcus azoricus BACA0444</name>
    <dbReference type="NCBI Taxonomy" id="2918990"/>
    <lineage>
        <taxon>Bacteria</taxon>
        <taxon>Bacillati</taxon>
        <taxon>Cyanobacteriota</taxon>
        <taxon>Cyanophyceae</taxon>
        <taxon>Acaryochloridales</taxon>
        <taxon>Thermosynechococcaceae</taxon>
        <taxon>Pseudocalidococcus</taxon>
        <taxon>Pseudocalidococcus azoricus</taxon>
    </lineage>
</organism>
<dbReference type="SUPFAM" id="SSF53335">
    <property type="entry name" value="S-adenosyl-L-methionine-dependent methyltransferases"/>
    <property type="match status" value="1"/>
</dbReference>
<sequence length="222" mass="24576">MAIPRILEPEVMDTAQAAADYDAMDFTEVNNDFAQLALELGPESGRILDLGTGTARIPLLLAQARPHWQITAVDLAASMLTIGQQHIDQAQLHDQITLLPADAKSLPLGDQSFDLIISNSLVHHLPDPLPFFAEIQRLLHFQGALLIRDLIRPQTEAGLQNILMNHGGNSSPNQLKLFQDSLRASFTLSEIKTMIHQAGIKNVEIYQSSNRHWTVARAVRLL</sequence>
<keyword evidence="2" id="KW-0808">Transferase</keyword>
<dbReference type="GO" id="GO:0008757">
    <property type="term" value="F:S-adenosylmethionine-dependent methyltransferase activity"/>
    <property type="evidence" value="ECO:0007669"/>
    <property type="project" value="InterPro"/>
</dbReference>
<protein>
    <submittedName>
        <fullName evidence="2">Class I SAM-dependent methyltransferase</fullName>
        <ecNumber evidence="2">2.1.1.-</ecNumber>
    </submittedName>
</protein>
<keyword evidence="2" id="KW-0489">Methyltransferase</keyword>
<dbReference type="AlphaFoldDB" id="A0AAE4FSQ0"/>
<keyword evidence="3" id="KW-1185">Reference proteome</keyword>
<evidence type="ECO:0000259" key="1">
    <source>
        <dbReference type="Pfam" id="PF08241"/>
    </source>
</evidence>
<comment type="caution">
    <text evidence="2">The sequence shown here is derived from an EMBL/GenBank/DDBJ whole genome shotgun (WGS) entry which is preliminary data.</text>
</comment>
<dbReference type="Proteomes" id="UP001268256">
    <property type="component" value="Unassembled WGS sequence"/>
</dbReference>
<evidence type="ECO:0000313" key="3">
    <source>
        <dbReference type="Proteomes" id="UP001268256"/>
    </source>
</evidence>
<proteinExistence type="predicted"/>
<dbReference type="InterPro" id="IPR013216">
    <property type="entry name" value="Methyltransf_11"/>
</dbReference>
<reference evidence="3" key="1">
    <citation type="submission" date="2023-07" db="EMBL/GenBank/DDBJ databases">
        <authorList>
            <person name="Luz R."/>
            <person name="Cordeiro R."/>
            <person name="Fonseca A."/>
            <person name="Goncalves V."/>
        </authorList>
    </citation>
    <scope>NUCLEOTIDE SEQUENCE [LARGE SCALE GENOMIC DNA]</scope>
    <source>
        <strain evidence="3">BACA0444</strain>
    </source>
</reference>
<evidence type="ECO:0000313" key="2">
    <source>
        <dbReference type="EMBL" id="MDS3860260.1"/>
    </source>
</evidence>
<gene>
    <name evidence="2" type="ORF">RIF25_05515</name>
</gene>
<accession>A0AAE4FSQ0</accession>
<dbReference type="PANTHER" id="PTHR43861">
    <property type="entry name" value="TRANS-ACONITATE 2-METHYLTRANSFERASE-RELATED"/>
    <property type="match status" value="1"/>
</dbReference>